<dbReference type="SUPFAM" id="SSF103088">
    <property type="entry name" value="OmpA-like"/>
    <property type="match status" value="1"/>
</dbReference>
<protein>
    <submittedName>
        <fullName evidence="8">OmpA family protein</fullName>
    </submittedName>
    <submittedName>
        <fullName evidence="7">OmpA/MotB</fullName>
    </submittedName>
</protein>
<dbReference type="Pfam" id="PF00691">
    <property type="entry name" value="OmpA"/>
    <property type="match status" value="1"/>
</dbReference>
<proteinExistence type="predicted"/>
<evidence type="ECO:0000313" key="7">
    <source>
        <dbReference type="EMBL" id="ASJ23585.1"/>
    </source>
</evidence>
<evidence type="ECO:0000313" key="9">
    <source>
        <dbReference type="Proteomes" id="UP000197424"/>
    </source>
</evidence>
<evidence type="ECO:0000256" key="1">
    <source>
        <dbReference type="ARBA" id="ARBA00004442"/>
    </source>
</evidence>
<dbReference type="PROSITE" id="PS51123">
    <property type="entry name" value="OMPA_2"/>
    <property type="match status" value="1"/>
</dbReference>
<dbReference type="EMBL" id="CP022115">
    <property type="protein sequence ID" value="ASJ23585.1"/>
    <property type="molecule type" value="Genomic_DNA"/>
</dbReference>
<reference evidence="9" key="2">
    <citation type="submission" date="2017-06" db="EMBL/GenBank/DDBJ databases">
        <title>Whole genome sequence of Laribacter hongkongensis LHGZ1.</title>
        <authorList>
            <person name="Chen D."/>
            <person name="Wu H."/>
            <person name="Chen J."/>
        </authorList>
    </citation>
    <scope>NUCLEOTIDE SEQUENCE [LARGE SCALE GENOMIC DNA]</scope>
    <source>
        <strain evidence="9">LHGZ1</strain>
    </source>
</reference>
<dbReference type="Gene3D" id="3.30.1330.60">
    <property type="entry name" value="OmpA-like domain"/>
    <property type="match status" value="1"/>
</dbReference>
<dbReference type="EMBL" id="JAJAXM010000002">
    <property type="protein sequence ID" value="MCG9024514.1"/>
    <property type="molecule type" value="Genomic_DNA"/>
</dbReference>
<reference evidence="8 10" key="4">
    <citation type="submission" date="2021-10" db="EMBL/GenBank/DDBJ databases">
        <title>Whole-genome sequencing analysis of Laribacter hongkongensis: virulence gene profiles, carbohydrate-active enzyme prediction, and antimicrobial resistance characterization.</title>
        <authorList>
            <person name="Yuan P."/>
            <person name="Zhan Y."/>
            <person name="Chen D."/>
        </authorList>
    </citation>
    <scope>NUCLEOTIDE SEQUENCE [LARGE SCALE GENOMIC DNA]</scope>
    <source>
        <strain evidence="8 10">W67</strain>
    </source>
</reference>
<keyword evidence="5" id="KW-0812">Transmembrane</keyword>
<reference evidence="7" key="1">
    <citation type="journal article" date="2017" name="J. Antimicrob. Chemother.">
        <title>Emergence and genomic analysis of MDR Laribacter hongkongensis strain HLGZ1 from Guangzhou, China.</title>
        <authorList>
            <person name="Wu H.K."/>
            <person name="Chen J.H."/>
            <person name="Yang L."/>
            <person name="Li A.R."/>
            <person name="Su D.H."/>
            <person name="Lin Y.P."/>
            <person name="Chen D.Q."/>
        </authorList>
    </citation>
    <scope>NUCLEOTIDE SEQUENCE</scope>
    <source>
        <strain evidence="7">HLGZ1</strain>
    </source>
</reference>
<dbReference type="GeneID" id="75109078"/>
<sequence>MNRVTPLVASVALAMIVTGCASQPGQQNPGGLSNTGMGAIIGTLGGAAAGALIGNSGKGALIGAAAGAALGTGVGYYMDRQKAELESKLRSEISSGQMQLQQNADQSLVVTMNEDATFNLNSAVVKPAFYPAMNKVAETLKQYNQTTLVIRGYTDSTGAAAYNQQLSLKRANAVKSYLVGQGVAANRIQTIGMGESDPRASNDTAQGRAMNRRVSITIVPQQGAQ</sequence>
<dbReference type="InterPro" id="IPR050330">
    <property type="entry name" value="Bact_OuterMem_StrucFunc"/>
</dbReference>
<dbReference type="InterPro" id="IPR036737">
    <property type="entry name" value="OmpA-like_sf"/>
</dbReference>
<feature type="transmembrane region" description="Helical" evidence="5">
    <location>
        <begin position="32"/>
        <end position="53"/>
    </location>
</feature>
<evidence type="ECO:0000256" key="3">
    <source>
        <dbReference type="ARBA" id="ARBA00023237"/>
    </source>
</evidence>
<comment type="subcellular location">
    <subcellularLocation>
        <location evidence="1">Cell outer membrane</location>
    </subcellularLocation>
</comment>
<dbReference type="PRINTS" id="PR01021">
    <property type="entry name" value="OMPADOMAIN"/>
</dbReference>
<keyword evidence="3" id="KW-0998">Cell outer membrane</keyword>
<feature type="transmembrane region" description="Helical" evidence="5">
    <location>
        <begin position="60"/>
        <end position="78"/>
    </location>
</feature>
<dbReference type="Proteomes" id="UP001200247">
    <property type="component" value="Unassembled WGS sequence"/>
</dbReference>
<evidence type="ECO:0000259" key="6">
    <source>
        <dbReference type="PROSITE" id="PS51123"/>
    </source>
</evidence>
<evidence type="ECO:0000256" key="2">
    <source>
        <dbReference type="ARBA" id="ARBA00023136"/>
    </source>
</evidence>
<dbReference type="GO" id="GO:0009279">
    <property type="term" value="C:cell outer membrane"/>
    <property type="evidence" value="ECO:0007669"/>
    <property type="project" value="UniProtKB-SubCell"/>
</dbReference>
<gene>
    <name evidence="7" type="primary">ompA</name>
    <name evidence="7" type="synonym">motB</name>
    <name evidence="8" type="ORF">LH440_01080</name>
    <name evidence="7" type="ORF">LHGZ1_0754</name>
</gene>
<evidence type="ECO:0000256" key="4">
    <source>
        <dbReference type="PROSITE-ProRule" id="PRU00473"/>
    </source>
</evidence>
<feature type="domain" description="OmpA-like" evidence="6">
    <location>
        <begin position="105"/>
        <end position="222"/>
    </location>
</feature>
<dbReference type="AlphaFoldDB" id="A0A248LGH2"/>
<dbReference type="Pfam" id="PF13441">
    <property type="entry name" value="Gly-zipper_YMGG"/>
    <property type="match status" value="1"/>
</dbReference>
<dbReference type="PANTHER" id="PTHR30329:SF21">
    <property type="entry name" value="LIPOPROTEIN YIAD-RELATED"/>
    <property type="match status" value="1"/>
</dbReference>
<evidence type="ECO:0000256" key="5">
    <source>
        <dbReference type="SAM" id="Phobius"/>
    </source>
</evidence>
<dbReference type="PROSITE" id="PS51257">
    <property type="entry name" value="PROKAR_LIPOPROTEIN"/>
    <property type="match status" value="1"/>
</dbReference>
<dbReference type="CDD" id="cd07185">
    <property type="entry name" value="OmpA_C-like"/>
    <property type="match status" value="1"/>
</dbReference>
<name>A0A248LGH2_9NEIS</name>
<evidence type="ECO:0000313" key="8">
    <source>
        <dbReference type="EMBL" id="MCG9024514.1"/>
    </source>
</evidence>
<dbReference type="RefSeq" id="WP_027823616.1">
    <property type="nucleotide sequence ID" value="NZ_CP022115.1"/>
</dbReference>
<dbReference type="Proteomes" id="UP000197424">
    <property type="component" value="Chromosome"/>
</dbReference>
<keyword evidence="2 4" id="KW-0472">Membrane</keyword>
<keyword evidence="5" id="KW-1133">Transmembrane helix</keyword>
<dbReference type="PANTHER" id="PTHR30329">
    <property type="entry name" value="STATOR ELEMENT OF FLAGELLAR MOTOR COMPLEX"/>
    <property type="match status" value="1"/>
</dbReference>
<accession>A0A248LGH2</accession>
<dbReference type="InterPro" id="IPR006665">
    <property type="entry name" value="OmpA-like"/>
</dbReference>
<evidence type="ECO:0000313" key="10">
    <source>
        <dbReference type="Proteomes" id="UP001200247"/>
    </source>
</evidence>
<dbReference type="InterPro" id="IPR006664">
    <property type="entry name" value="OMP_bac"/>
</dbReference>
<organism evidence="7 9">
    <name type="scientific">Laribacter hongkongensis</name>
    <dbReference type="NCBI Taxonomy" id="168471"/>
    <lineage>
        <taxon>Bacteria</taxon>
        <taxon>Pseudomonadati</taxon>
        <taxon>Pseudomonadota</taxon>
        <taxon>Betaproteobacteria</taxon>
        <taxon>Neisseriales</taxon>
        <taxon>Aquaspirillaceae</taxon>
        <taxon>Laribacter</taxon>
    </lineage>
</organism>
<reference evidence="7" key="3">
    <citation type="submission" date="2017-06" db="EMBL/GenBank/DDBJ databases">
        <authorList>
            <person name="Kim H.J."/>
            <person name="Triplett B.A."/>
        </authorList>
    </citation>
    <scope>NUCLEOTIDE SEQUENCE</scope>
    <source>
        <strain evidence="7">HLGZ1</strain>
    </source>
</reference>
<dbReference type="InterPro" id="IPR027367">
    <property type="entry name" value="Gly-zipper_YMGG"/>
</dbReference>